<accession>A0ABN7B5W0</accession>
<keyword evidence="3" id="KW-1185">Reference proteome</keyword>
<evidence type="ECO:0000256" key="1">
    <source>
        <dbReference type="SAM" id="MobiDB-lite"/>
    </source>
</evidence>
<protein>
    <submittedName>
        <fullName evidence="2">Uncharacterized protein</fullName>
    </submittedName>
</protein>
<evidence type="ECO:0000313" key="3">
    <source>
        <dbReference type="Proteomes" id="UP001307889"/>
    </source>
</evidence>
<feature type="region of interest" description="Disordered" evidence="1">
    <location>
        <begin position="23"/>
        <end position="79"/>
    </location>
</feature>
<sequence length="79" mass="8325">MRSGGVSMGTAAVSTINMPMYGAAGRGAATASGGALNGSFDLRPPAGRRGRDVDALREAGRRRRTQRRRRQGIKISPNI</sequence>
<evidence type="ECO:0000313" key="2">
    <source>
        <dbReference type="EMBL" id="BES99648.1"/>
    </source>
</evidence>
<feature type="compositionally biased region" description="Basic and acidic residues" evidence="1">
    <location>
        <begin position="49"/>
        <end position="59"/>
    </location>
</feature>
<organism evidence="2 3">
    <name type="scientific">Nesidiocoris tenuis</name>
    <dbReference type="NCBI Taxonomy" id="355587"/>
    <lineage>
        <taxon>Eukaryota</taxon>
        <taxon>Metazoa</taxon>
        <taxon>Ecdysozoa</taxon>
        <taxon>Arthropoda</taxon>
        <taxon>Hexapoda</taxon>
        <taxon>Insecta</taxon>
        <taxon>Pterygota</taxon>
        <taxon>Neoptera</taxon>
        <taxon>Paraneoptera</taxon>
        <taxon>Hemiptera</taxon>
        <taxon>Heteroptera</taxon>
        <taxon>Panheteroptera</taxon>
        <taxon>Cimicomorpha</taxon>
        <taxon>Miridae</taxon>
        <taxon>Dicyphina</taxon>
        <taxon>Nesidiocoris</taxon>
    </lineage>
</organism>
<dbReference type="Proteomes" id="UP001307889">
    <property type="component" value="Chromosome 10"/>
</dbReference>
<reference evidence="2 3" key="1">
    <citation type="submission" date="2023-09" db="EMBL/GenBank/DDBJ databases">
        <title>Nesidiocoris tenuis whole genome shotgun sequence.</title>
        <authorList>
            <person name="Shibata T."/>
            <person name="Shimoda M."/>
            <person name="Kobayashi T."/>
            <person name="Uehara T."/>
        </authorList>
    </citation>
    <scope>NUCLEOTIDE SEQUENCE [LARGE SCALE GENOMIC DNA]</scope>
    <source>
        <strain evidence="2 3">Japan</strain>
    </source>
</reference>
<feature type="compositionally biased region" description="Basic residues" evidence="1">
    <location>
        <begin position="60"/>
        <end position="72"/>
    </location>
</feature>
<dbReference type="EMBL" id="AP028918">
    <property type="protein sequence ID" value="BES99648.1"/>
    <property type="molecule type" value="Genomic_DNA"/>
</dbReference>
<proteinExistence type="predicted"/>
<name>A0ABN7B5W0_9HEMI</name>
<feature type="compositionally biased region" description="Low complexity" evidence="1">
    <location>
        <begin position="23"/>
        <end position="34"/>
    </location>
</feature>
<gene>
    <name evidence="2" type="ORF">NTJ_12465</name>
</gene>